<protein>
    <recommendedName>
        <fullName evidence="6">Peptidyl-prolyl cis-trans isomerase</fullName>
        <ecNumber evidence="6">5.2.1.8</ecNumber>
    </recommendedName>
</protein>
<dbReference type="Pfam" id="PF00254">
    <property type="entry name" value="FKBP_C"/>
    <property type="match status" value="1"/>
</dbReference>
<dbReference type="EMBL" id="VNHY01000003">
    <property type="protein sequence ID" value="TYP92780.1"/>
    <property type="molecule type" value="Genomic_DNA"/>
</dbReference>
<feature type="chain" id="PRO_5022850210" description="Peptidyl-prolyl cis-trans isomerase" evidence="7">
    <location>
        <begin position="25"/>
        <end position="187"/>
    </location>
</feature>
<keyword evidence="3 5" id="KW-0697">Rotamase</keyword>
<evidence type="ECO:0000256" key="5">
    <source>
        <dbReference type="PROSITE-ProRule" id="PRU00277"/>
    </source>
</evidence>
<evidence type="ECO:0000256" key="1">
    <source>
        <dbReference type="ARBA" id="ARBA00000971"/>
    </source>
</evidence>
<dbReference type="Proteomes" id="UP000324595">
    <property type="component" value="Unassembled WGS sequence"/>
</dbReference>
<dbReference type="PANTHER" id="PTHR43811">
    <property type="entry name" value="FKBP-TYPE PEPTIDYL-PROLYL CIS-TRANS ISOMERASE FKPA"/>
    <property type="match status" value="1"/>
</dbReference>
<accession>A0A5D3YJU6</accession>
<comment type="caution">
    <text evidence="9">The sequence shown here is derived from an EMBL/GenBank/DDBJ whole genome shotgun (WGS) entry which is preliminary data.</text>
</comment>
<evidence type="ECO:0000256" key="7">
    <source>
        <dbReference type="SAM" id="SignalP"/>
    </source>
</evidence>
<keyword evidence="10" id="KW-1185">Reference proteome</keyword>
<dbReference type="GO" id="GO:0003755">
    <property type="term" value="F:peptidyl-prolyl cis-trans isomerase activity"/>
    <property type="evidence" value="ECO:0007669"/>
    <property type="project" value="UniProtKB-UniRule"/>
</dbReference>
<dbReference type="PROSITE" id="PS50059">
    <property type="entry name" value="FKBP_PPIASE"/>
    <property type="match status" value="1"/>
</dbReference>
<dbReference type="AlphaFoldDB" id="A0A5D3YJU6"/>
<feature type="signal peptide" evidence="7">
    <location>
        <begin position="1"/>
        <end position="24"/>
    </location>
</feature>
<evidence type="ECO:0000256" key="3">
    <source>
        <dbReference type="ARBA" id="ARBA00023110"/>
    </source>
</evidence>
<keyword evidence="4 5" id="KW-0413">Isomerase</keyword>
<evidence type="ECO:0000259" key="8">
    <source>
        <dbReference type="PROSITE" id="PS50059"/>
    </source>
</evidence>
<organism evidence="9 10">
    <name type="scientific">Fodinibius salinus</name>
    <dbReference type="NCBI Taxonomy" id="860790"/>
    <lineage>
        <taxon>Bacteria</taxon>
        <taxon>Pseudomonadati</taxon>
        <taxon>Balneolota</taxon>
        <taxon>Balneolia</taxon>
        <taxon>Balneolales</taxon>
        <taxon>Balneolaceae</taxon>
        <taxon>Fodinibius</taxon>
    </lineage>
</organism>
<evidence type="ECO:0000256" key="4">
    <source>
        <dbReference type="ARBA" id="ARBA00023235"/>
    </source>
</evidence>
<proteinExistence type="inferred from homology"/>
<dbReference type="PANTHER" id="PTHR43811:SF19">
    <property type="entry name" value="39 KDA FK506-BINDING NUCLEAR PROTEIN"/>
    <property type="match status" value="1"/>
</dbReference>
<comment type="catalytic activity">
    <reaction evidence="1 5 6">
        <text>[protein]-peptidylproline (omega=180) = [protein]-peptidylproline (omega=0)</text>
        <dbReference type="Rhea" id="RHEA:16237"/>
        <dbReference type="Rhea" id="RHEA-COMP:10747"/>
        <dbReference type="Rhea" id="RHEA-COMP:10748"/>
        <dbReference type="ChEBI" id="CHEBI:83833"/>
        <dbReference type="ChEBI" id="CHEBI:83834"/>
        <dbReference type="EC" id="5.2.1.8"/>
    </reaction>
</comment>
<keyword evidence="7" id="KW-0732">Signal</keyword>
<reference evidence="9 10" key="1">
    <citation type="submission" date="2019-07" db="EMBL/GenBank/DDBJ databases">
        <title>Genomic Encyclopedia of Archaeal and Bacterial Type Strains, Phase II (KMG-II): from individual species to whole genera.</title>
        <authorList>
            <person name="Goeker M."/>
        </authorList>
    </citation>
    <scope>NUCLEOTIDE SEQUENCE [LARGE SCALE GENOMIC DNA]</scope>
    <source>
        <strain evidence="9 10">DSM 21935</strain>
    </source>
</reference>
<name>A0A5D3YJU6_9BACT</name>
<dbReference type="EC" id="5.2.1.8" evidence="6"/>
<gene>
    <name evidence="9" type="ORF">LX73_2146</name>
</gene>
<evidence type="ECO:0000313" key="10">
    <source>
        <dbReference type="Proteomes" id="UP000324595"/>
    </source>
</evidence>
<evidence type="ECO:0000256" key="6">
    <source>
        <dbReference type="RuleBase" id="RU003915"/>
    </source>
</evidence>
<dbReference type="PROSITE" id="PS51257">
    <property type="entry name" value="PROKAR_LIPOPROTEIN"/>
    <property type="match status" value="1"/>
</dbReference>
<dbReference type="InterPro" id="IPR001179">
    <property type="entry name" value="PPIase_FKBP_dom"/>
</dbReference>
<evidence type="ECO:0000256" key="2">
    <source>
        <dbReference type="ARBA" id="ARBA00006577"/>
    </source>
</evidence>
<dbReference type="SUPFAM" id="SSF54534">
    <property type="entry name" value="FKBP-like"/>
    <property type="match status" value="1"/>
</dbReference>
<feature type="domain" description="PPIase FKBP-type" evidence="8">
    <location>
        <begin position="78"/>
        <end position="186"/>
    </location>
</feature>
<dbReference type="Gene3D" id="3.10.50.40">
    <property type="match status" value="1"/>
</dbReference>
<dbReference type="InterPro" id="IPR046357">
    <property type="entry name" value="PPIase_dom_sf"/>
</dbReference>
<evidence type="ECO:0000313" key="9">
    <source>
        <dbReference type="EMBL" id="TYP92780.1"/>
    </source>
</evidence>
<sequence length="187" mass="20664">MRFLNKNTFLSLAFILIAIFTLQGCGGGNNNPTRVEFTPPAPFNIESNANVDSSYTTSDGLQIYIIEEGYGPFKVIARDQVSVFYTGRVIKNGDIDRVFDSSYQNNNSSPRILQNLTKSPISTGSGRTVSPLIDGFRRAILGMRAGGKRVVIIPPSLGYEDAQEGSRGYQLRNDTLRFDIELETILD</sequence>
<comment type="similarity">
    <text evidence="2 6">Belongs to the FKBP-type PPIase family.</text>
</comment>